<evidence type="ECO:0000259" key="6">
    <source>
        <dbReference type="Pfam" id="PF08534"/>
    </source>
</evidence>
<dbReference type="InterPro" id="IPR013740">
    <property type="entry name" value="Redoxin"/>
</dbReference>
<protein>
    <recommendedName>
        <fullName evidence="6">Redoxin domain-containing protein</fullName>
    </recommendedName>
</protein>
<dbReference type="EMBL" id="HBEM01011781">
    <property type="protein sequence ID" value="CAD8445597.1"/>
    <property type="molecule type" value="Transcribed_RNA"/>
</dbReference>
<evidence type="ECO:0000256" key="5">
    <source>
        <dbReference type="SAM" id="MobiDB-lite"/>
    </source>
</evidence>
<dbReference type="GO" id="GO:0042744">
    <property type="term" value="P:hydrogen peroxide catabolic process"/>
    <property type="evidence" value="ECO:0007669"/>
    <property type="project" value="TreeGrafter"/>
</dbReference>
<dbReference type="GO" id="GO:0034599">
    <property type="term" value="P:cellular response to oxidative stress"/>
    <property type="evidence" value="ECO:0007669"/>
    <property type="project" value="InterPro"/>
</dbReference>
<dbReference type="InterPro" id="IPR037944">
    <property type="entry name" value="PRX5-like"/>
</dbReference>
<dbReference type="GO" id="GO:0005737">
    <property type="term" value="C:cytoplasm"/>
    <property type="evidence" value="ECO:0007669"/>
    <property type="project" value="TreeGrafter"/>
</dbReference>
<sequence>MESRSERARSPLVLATICLIPALYLFSPSDSSALSAHAIRSTPAIRSANVRGHVSLRVPYRMRLQNMRKTASPLERRKLMSMRATETDEVVDAIVNEEEDFDELDADKITDEQYLFGFTNDEIDSLFDEAKQEGIDEVINEDLVARDGVTDWWNEAIRQELKKEEDELQHRRDAGFVVDFADKPPVDPVLEFLHGVRTPENRLNLSDFKGSTGFGLEELKFYESQMQNGRLFGVQPAGEGDTVPADTSLYVLDDVLGTLNKTNASALFGGKPWAVFGMEGAFMPMDTFDHLPAIEEWADYMRKCGINIAIVSTNDPHTLKAWSLYSGYYGKFHFVSDVDGELAASLGLLKETEYGMRNERYSMLIANNTILKLNWEVTDDLAETLPGPLIQSYKRRIADLQNTTAGLLQEYVKLNTLMESQENIRWYVERFKNRRKDRFKNLKDREDKMKGPGNMKLQTVEEELEEWDEPTDYTSNSAPPSIDTKYRRPRQALSNYLSVLPYYYNDDNKDDLN</sequence>
<comment type="similarity">
    <text evidence="1">Belongs to the peroxiredoxin family. Prx5 subfamily.</text>
</comment>
<name>A0A6T6UAG5_9EUKA</name>
<dbReference type="Gene3D" id="3.40.30.10">
    <property type="entry name" value="Glutaredoxin"/>
    <property type="match status" value="1"/>
</dbReference>
<accession>A0A6T6UAG5</accession>
<keyword evidence="3" id="KW-0049">Antioxidant</keyword>
<proteinExistence type="inferred from homology"/>
<dbReference type="GO" id="GO:0008379">
    <property type="term" value="F:thioredoxin peroxidase activity"/>
    <property type="evidence" value="ECO:0007669"/>
    <property type="project" value="InterPro"/>
</dbReference>
<organism evidence="7">
    <name type="scientific">Amorphochlora amoebiformis</name>
    <dbReference type="NCBI Taxonomy" id="1561963"/>
    <lineage>
        <taxon>Eukaryota</taxon>
        <taxon>Sar</taxon>
        <taxon>Rhizaria</taxon>
        <taxon>Cercozoa</taxon>
        <taxon>Chlorarachniophyceae</taxon>
        <taxon>Amorphochlora</taxon>
    </lineage>
</organism>
<evidence type="ECO:0000313" key="8">
    <source>
        <dbReference type="EMBL" id="CAD8445756.1"/>
    </source>
</evidence>
<dbReference type="PANTHER" id="PTHR10430:SF16">
    <property type="entry name" value="PEROXIREDOXIN-5, MITOCHONDRIAL"/>
    <property type="match status" value="1"/>
</dbReference>
<dbReference type="InterPro" id="IPR036249">
    <property type="entry name" value="Thioredoxin-like_sf"/>
</dbReference>
<evidence type="ECO:0000256" key="1">
    <source>
        <dbReference type="ARBA" id="ARBA00010505"/>
    </source>
</evidence>
<keyword evidence="2" id="KW-0575">Peroxidase</keyword>
<dbReference type="AlphaFoldDB" id="A0A6T6UAG5"/>
<feature type="region of interest" description="Disordered" evidence="5">
    <location>
        <begin position="463"/>
        <end position="488"/>
    </location>
</feature>
<feature type="domain" description="Redoxin" evidence="6">
    <location>
        <begin position="239"/>
        <end position="379"/>
    </location>
</feature>
<evidence type="ECO:0000256" key="3">
    <source>
        <dbReference type="ARBA" id="ARBA00022862"/>
    </source>
</evidence>
<dbReference type="PANTHER" id="PTHR10430">
    <property type="entry name" value="PEROXIREDOXIN"/>
    <property type="match status" value="1"/>
</dbReference>
<keyword evidence="4" id="KW-0560">Oxidoreductase</keyword>
<gene>
    <name evidence="7" type="ORF">LAMO00422_LOCUS8233</name>
    <name evidence="8" type="ORF">LAMO00422_LOCUS8301</name>
</gene>
<dbReference type="SUPFAM" id="SSF52833">
    <property type="entry name" value="Thioredoxin-like"/>
    <property type="match status" value="1"/>
</dbReference>
<evidence type="ECO:0000313" key="7">
    <source>
        <dbReference type="EMBL" id="CAD8445597.1"/>
    </source>
</evidence>
<reference evidence="7" key="1">
    <citation type="submission" date="2021-01" db="EMBL/GenBank/DDBJ databases">
        <authorList>
            <person name="Corre E."/>
            <person name="Pelletier E."/>
            <person name="Niang G."/>
            <person name="Scheremetjew M."/>
            <person name="Finn R."/>
            <person name="Kale V."/>
            <person name="Holt S."/>
            <person name="Cochrane G."/>
            <person name="Meng A."/>
            <person name="Brown T."/>
            <person name="Cohen L."/>
        </authorList>
    </citation>
    <scope>NUCLEOTIDE SEQUENCE</scope>
    <source>
        <strain evidence="7">CCMP2058</strain>
    </source>
</reference>
<dbReference type="EMBL" id="HBEM01011892">
    <property type="protein sequence ID" value="CAD8445756.1"/>
    <property type="molecule type" value="Transcribed_RNA"/>
</dbReference>
<dbReference type="GO" id="GO:0045454">
    <property type="term" value="P:cell redox homeostasis"/>
    <property type="evidence" value="ECO:0007669"/>
    <property type="project" value="TreeGrafter"/>
</dbReference>
<evidence type="ECO:0000256" key="2">
    <source>
        <dbReference type="ARBA" id="ARBA00022559"/>
    </source>
</evidence>
<evidence type="ECO:0000256" key="4">
    <source>
        <dbReference type="ARBA" id="ARBA00023002"/>
    </source>
</evidence>
<dbReference type="Pfam" id="PF08534">
    <property type="entry name" value="Redoxin"/>
    <property type="match status" value="1"/>
</dbReference>